<dbReference type="InterPro" id="IPR050668">
    <property type="entry name" value="Cytochrome_b5"/>
</dbReference>
<dbReference type="RefSeq" id="XP_014173947.1">
    <property type="nucleotide sequence ID" value="XM_014318472.1"/>
</dbReference>
<organism evidence="8">
    <name type="scientific">Grosmannia clavigera (strain kw1407 / UAMH 11150)</name>
    <name type="common">Blue stain fungus</name>
    <name type="synonym">Graphiocladiella clavigera</name>
    <dbReference type="NCBI Taxonomy" id="655863"/>
    <lineage>
        <taxon>Eukaryota</taxon>
        <taxon>Fungi</taxon>
        <taxon>Dikarya</taxon>
        <taxon>Ascomycota</taxon>
        <taxon>Pezizomycotina</taxon>
        <taxon>Sordariomycetes</taxon>
        <taxon>Sordariomycetidae</taxon>
        <taxon>Ophiostomatales</taxon>
        <taxon>Ophiostomataceae</taxon>
        <taxon>Leptographium</taxon>
    </lineage>
</organism>
<evidence type="ECO:0000313" key="8">
    <source>
        <dbReference type="Proteomes" id="UP000007796"/>
    </source>
</evidence>
<dbReference type="SMART" id="SM01117">
    <property type="entry name" value="Cyt-b5"/>
    <property type="match status" value="1"/>
</dbReference>
<reference evidence="7 8" key="1">
    <citation type="journal article" date="2011" name="Proc. Natl. Acad. Sci. U.S.A.">
        <title>Genome and transcriptome analyses of the mountain pine beetle-fungal symbiont Grosmannia clavigera, a lodgepole pine pathogen.</title>
        <authorList>
            <person name="DiGuistini S."/>
            <person name="Wang Y."/>
            <person name="Liao N.Y."/>
            <person name="Taylor G."/>
            <person name="Tanguay P."/>
            <person name="Feau N."/>
            <person name="Henrissat B."/>
            <person name="Chan S.K."/>
            <person name="Hesse-Orce U."/>
            <person name="Alamouti S.M."/>
            <person name="Tsui C.K.M."/>
            <person name="Docking R.T."/>
            <person name="Levasseur A."/>
            <person name="Haridas S."/>
            <person name="Robertson G."/>
            <person name="Birol I."/>
            <person name="Holt R.A."/>
            <person name="Marra M.A."/>
            <person name="Hamelin R.C."/>
            <person name="Hirst M."/>
            <person name="Jones S.J.M."/>
            <person name="Bohlmann J."/>
            <person name="Breuil C."/>
        </authorList>
    </citation>
    <scope>NUCLEOTIDE SEQUENCE [LARGE SCALE GENOMIC DNA]</scope>
    <source>
        <strain evidence="8">kw1407 / UAMH 11150</strain>
    </source>
</reference>
<evidence type="ECO:0000256" key="1">
    <source>
        <dbReference type="ARBA" id="ARBA00022617"/>
    </source>
</evidence>
<dbReference type="GeneID" id="25974266"/>
<dbReference type="HOGENOM" id="CLU_102602_4_4_1"/>
<gene>
    <name evidence="7" type="ORF">CMQ_1393</name>
</gene>
<evidence type="ECO:0000256" key="3">
    <source>
        <dbReference type="ARBA" id="ARBA00023004"/>
    </source>
</evidence>
<evidence type="ECO:0000256" key="4">
    <source>
        <dbReference type="ARBA" id="ARBA00038168"/>
    </source>
</evidence>
<evidence type="ECO:0000259" key="6">
    <source>
        <dbReference type="PROSITE" id="PS50255"/>
    </source>
</evidence>
<evidence type="ECO:0000256" key="5">
    <source>
        <dbReference type="RuleBase" id="RU362121"/>
    </source>
</evidence>
<dbReference type="EMBL" id="GL629765">
    <property type="protein sequence ID" value="EFX04465.1"/>
    <property type="molecule type" value="Genomic_DNA"/>
</dbReference>
<dbReference type="PANTHER" id="PTHR19359:SF14">
    <property type="entry name" value="CYTOCHROME B5 A"/>
    <property type="match status" value="1"/>
</dbReference>
<dbReference type="PRINTS" id="PR00363">
    <property type="entry name" value="CYTOCHROMEB5"/>
</dbReference>
<dbReference type="Gene3D" id="3.10.120.10">
    <property type="entry name" value="Cytochrome b5-like heme/steroid binding domain"/>
    <property type="match status" value="1"/>
</dbReference>
<dbReference type="InterPro" id="IPR018506">
    <property type="entry name" value="Cyt_B5_heme-BS"/>
</dbReference>
<dbReference type="OrthoDB" id="260519at2759"/>
<dbReference type="eggNOG" id="KOG0537">
    <property type="taxonomic scope" value="Eukaryota"/>
</dbReference>
<evidence type="ECO:0000256" key="2">
    <source>
        <dbReference type="ARBA" id="ARBA00022723"/>
    </source>
</evidence>
<dbReference type="AlphaFoldDB" id="F0XEQ0"/>
<comment type="similarity">
    <text evidence="4 5">Belongs to the cytochrome b5 family.</text>
</comment>
<protein>
    <submittedName>
        <fullName evidence="7">Cytochrome b5</fullName>
    </submittedName>
</protein>
<dbReference type="SUPFAM" id="SSF55856">
    <property type="entry name" value="Cytochrome b5-like heme/steroid binding domain"/>
    <property type="match status" value="1"/>
</dbReference>
<dbReference type="GO" id="GO:0020037">
    <property type="term" value="F:heme binding"/>
    <property type="evidence" value="ECO:0007669"/>
    <property type="project" value="UniProtKB-UniRule"/>
</dbReference>
<keyword evidence="2 5" id="KW-0479">Metal-binding</keyword>
<dbReference type="InterPro" id="IPR001199">
    <property type="entry name" value="Cyt_B5-like_heme/steroid-bd"/>
</dbReference>
<dbReference type="PROSITE" id="PS00191">
    <property type="entry name" value="CYTOCHROME_B5_1"/>
    <property type="match status" value="1"/>
</dbReference>
<dbReference type="InParanoid" id="F0XEQ0"/>
<dbReference type="PANTHER" id="PTHR19359">
    <property type="entry name" value="CYTOCHROME B5"/>
    <property type="match status" value="1"/>
</dbReference>
<evidence type="ECO:0000313" key="7">
    <source>
        <dbReference type="EMBL" id="EFX04465.1"/>
    </source>
</evidence>
<keyword evidence="1 5" id="KW-0349">Heme</keyword>
<dbReference type="GO" id="GO:0046872">
    <property type="term" value="F:metal ion binding"/>
    <property type="evidence" value="ECO:0007669"/>
    <property type="project" value="UniProtKB-UniRule"/>
</dbReference>
<dbReference type="InterPro" id="IPR036400">
    <property type="entry name" value="Cyt_B5-like_heme/steroid_sf"/>
</dbReference>
<sequence>MSKSFTPADVAKHKTDADGLYVIIDGGVYNVTDFVEEHPGGEKILRRMAGRDASKAFWKYHSAKVLDKYSERLKVGTLAESAKL</sequence>
<dbReference type="PROSITE" id="PS50255">
    <property type="entry name" value="CYTOCHROME_B5_2"/>
    <property type="match status" value="1"/>
</dbReference>
<name>F0XEQ0_GROCL</name>
<proteinExistence type="inferred from homology"/>
<keyword evidence="3 5" id="KW-0408">Iron</keyword>
<dbReference type="STRING" id="655863.F0XEQ0"/>
<dbReference type="Proteomes" id="UP000007796">
    <property type="component" value="Unassembled WGS sequence"/>
</dbReference>
<accession>F0XEQ0</accession>
<dbReference type="Pfam" id="PF00173">
    <property type="entry name" value="Cyt-b5"/>
    <property type="match status" value="1"/>
</dbReference>
<feature type="domain" description="Cytochrome b5 heme-binding" evidence="6">
    <location>
        <begin position="2"/>
        <end position="79"/>
    </location>
</feature>
<dbReference type="GO" id="GO:0016020">
    <property type="term" value="C:membrane"/>
    <property type="evidence" value="ECO:0007669"/>
    <property type="project" value="TreeGrafter"/>
</dbReference>
<keyword evidence="8" id="KW-1185">Reference proteome</keyword>